<dbReference type="InterPro" id="IPR036890">
    <property type="entry name" value="HATPase_C_sf"/>
</dbReference>
<keyword evidence="3" id="KW-0808">Transferase</keyword>
<dbReference type="Pfam" id="PF02518">
    <property type="entry name" value="HATPase_c"/>
    <property type="match status" value="1"/>
</dbReference>
<feature type="transmembrane region" description="Helical" evidence="6">
    <location>
        <begin position="12"/>
        <end position="32"/>
    </location>
</feature>
<evidence type="ECO:0000259" key="7">
    <source>
        <dbReference type="SMART" id="SM00387"/>
    </source>
</evidence>
<keyword evidence="5" id="KW-0902">Two-component regulatory system</keyword>
<dbReference type="InterPro" id="IPR003594">
    <property type="entry name" value="HATPase_dom"/>
</dbReference>
<dbReference type="Gene3D" id="1.20.5.1930">
    <property type="match status" value="1"/>
</dbReference>
<reference evidence="8 9" key="1">
    <citation type="submission" date="2024-02" db="EMBL/GenBank/DDBJ databases">
        <title>The Genome Sequence of Enterococcus sp. DIV0159.</title>
        <authorList>
            <person name="Earl A."/>
            <person name="Manson A."/>
            <person name="Gilmore M."/>
            <person name="Sanders J."/>
            <person name="Shea T."/>
            <person name="Howe W."/>
            <person name="Livny J."/>
            <person name="Cuomo C."/>
            <person name="Neafsey D."/>
            <person name="Birren B."/>
        </authorList>
    </citation>
    <scope>NUCLEOTIDE SEQUENCE [LARGE SCALE GENOMIC DNA]</scope>
    <source>
        <strain evidence="8 9">665A</strain>
    </source>
</reference>
<dbReference type="SMART" id="SM00387">
    <property type="entry name" value="HATPase_c"/>
    <property type="match status" value="1"/>
</dbReference>
<dbReference type="Proteomes" id="UP000664357">
    <property type="component" value="Unassembled WGS sequence"/>
</dbReference>
<proteinExistence type="predicted"/>
<feature type="transmembrane region" description="Helical" evidence="6">
    <location>
        <begin position="134"/>
        <end position="151"/>
    </location>
</feature>
<evidence type="ECO:0000256" key="4">
    <source>
        <dbReference type="ARBA" id="ARBA00022777"/>
    </source>
</evidence>
<evidence type="ECO:0000256" key="2">
    <source>
        <dbReference type="ARBA" id="ARBA00012438"/>
    </source>
</evidence>
<keyword evidence="9" id="KW-1185">Reference proteome</keyword>
<feature type="transmembrane region" description="Helical" evidence="6">
    <location>
        <begin position="38"/>
        <end position="55"/>
    </location>
</feature>
<feature type="transmembrane region" description="Helical" evidence="6">
    <location>
        <begin position="104"/>
        <end position="122"/>
    </location>
</feature>
<keyword evidence="4 8" id="KW-0418">Kinase</keyword>
<dbReference type="EC" id="2.7.13.3" evidence="2"/>
<evidence type="ECO:0000313" key="9">
    <source>
        <dbReference type="Proteomes" id="UP000664357"/>
    </source>
</evidence>
<dbReference type="SUPFAM" id="SSF55874">
    <property type="entry name" value="ATPase domain of HSP90 chaperone/DNA topoisomerase II/histidine kinase"/>
    <property type="match status" value="1"/>
</dbReference>
<keyword evidence="6" id="KW-1133">Transmembrane helix</keyword>
<comment type="caution">
    <text evidence="8">The sequence shown here is derived from an EMBL/GenBank/DDBJ whole genome shotgun (WGS) entry which is preliminary data.</text>
</comment>
<dbReference type="GO" id="GO:0016301">
    <property type="term" value="F:kinase activity"/>
    <property type="evidence" value="ECO:0007669"/>
    <property type="project" value="UniProtKB-KW"/>
</dbReference>
<name>A0ABV0EM77_9ENTE</name>
<dbReference type="Pfam" id="PF07730">
    <property type="entry name" value="HisKA_3"/>
    <property type="match status" value="1"/>
</dbReference>
<dbReference type="PANTHER" id="PTHR24421">
    <property type="entry name" value="NITRATE/NITRITE SENSOR PROTEIN NARX-RELATED"/>
    <property type="match status" value="1"/>
</dbReference>
<dbReference type="CDD" id="cd16917">
    <property type="entry name" value="HATPase_UhpB-NarQ-NarX-like"/>
    <property type="match status" value="1"/>
</dbReference>
<feature type="transmembrane region" description="Helical" evidence="6">
    <location>
        <begin position="62"/>
        <end position="84"/>
    </location>
</feature>
<sequence>MSKLRLFPKGEVLSSIIWMLFLLIPILSLVPFDTFEKMFLGALMLLFCWFYRNALFQGRYFIYWLMGQYLIAAFYALELGYIYLFMFPAWQLGFGFSKIKKSSFWLLFFGQLGIILLGLFFGPMEHPVFGGNQLAMSLPFGLFTIIAPLPGREVQKSIEQRKQLYQANQRLEAVIKGEERNRIARELHDSLGQSLSVMTLKLDLAQKILTKNPQMVSNELQEIEQLSRSTLKTVREIVSDMRKRTIREELIEINQALTTAKIILTTENEELANDLSAMQQNEISNVLREAVTNIIRHSKATFCTIVFSIDADWLKLSIKDNGVGVKELIAGNGITGMTERIEKIQGTLYIQEDRGTWIRISVPLEEALND</sequence>
<accession>A0ABV0EM77</accession>
<gene>
    <name evidence="8" type="ORF">JZO67_000413</name>
</gene>
<protein>
    <recommendedName>
        <fullName evidence="2">histidine kinase</fullName>
        <ecNumber evidence="2">2.7.13.3</ecNumber>
    </recommendedName>
</protein>
<evidence type="ECO:0000313" key="8">
    <source>
        <dbReference type="EMBL" id="MEO1768502.1"/>
    </source>
</evidence>
<dbReference type="EMBL" id="JAFREL020000001">
    <property type="protein sequence ID" value="MEO1768502.1"/>
    <property type="molecule type" value="Genomic_DNA"/>
</dbReference>
<comment type="catalytic activity">
    <reaction evidence="1">
        <text>ATP + protein L-histidine = ADP + protein N-phospho-L-histidine.</text>
        <dbReference type="EC" id="2.7.13.3"/>
    </reaction>
</comment>
<evidence type="ECO:0000256" key="5">
    <source>
        <dbReference type="ARBA" id="ARBA00023012"/>
    </source>
</evidence>
<dbReference type="InterPro" id="IPR050482">
    <property type="entry name" value="Sensor_HK_TwoCompSys"/>
</dbReference>
<evidence type="ECO:0000256" key="1">
    <source>
        <dbReference type="ARBA" id="ARBA00000085"/>
    </source>
</evidence>
<organism evidence="8 9">
    <name type="scientific">Candidatus Enterococcus ferrettii</name>
    <dbReference type="NCBI Taxonomy" id="2815324"/>
    <lineage>
        <taxon>Bacteria</taxon>
        <taxon>Bacillati</taxon>
        <taxon>Bacillota</taxon>
        <taxon>Bacilli</taxon>
        <taxon>Lactobacillales</taxon>
        <taxon>Enterococcaceae</taxon>
        <taxon>Enterococcus</taxon>
    </lineage>
</organism>
<dbReference type="InterPro" id="IPR011712">
    <property type="entry name" value="Sig_transdc_His_kin_sub3_dim/P"/>
</dbReference>
<keyword evidence="6" id="KW-0472">Membrane</keyword>
<evidence type="ECO:0000256" key="3">
    <source>
        <dbReference type="ARBA" id="ARBA00022679"/>
    </source>
</evidence>
<dbReference type="RefSeq" id="WP_207702782.1">
    <property type="nucleotide sequence ID" value="NZ_JAFREL020000001.1"/>
</dbReference>
<dbReference type="PANTHER" id="PTHR24421:SF63">
    <property type="entry name" value="SENSOR HISTIDINE KINASE DESK"/>
    <property type="match status" value="1"/>
</dbReference>
<feature type="domain" description="Histidine kinase/HSP90-like ATPase" evidence="7">
    <location>
        <begin position="278"/>
        <end position="366"/>
    </location>
</feature>
<dbReference type="Gene3D" id="3.30.565.10">
    <property type="entry name" value="Histidine kinase-like ATPase, C-terminal domain"/>
    <property type="match status" value="1"/>
</dbReference>
<keyword evidence="6" id="KW-0812">Transmembrane</keyword>
<evidence type="ECO:0000256" key="6">
    <source>
        <dbReference type="SAM" id="Phobius"/>
    </source>
</evidence>